<keyword evidence="4" id="KW-1185">Reference proteome</keyword>
<gene>
    <name evidence="3" type="ORF">D1013_13970</name>
</gene>
<evidence type="ECO:0000313" key="4">
    <source>
        <dbReference type="Proteomes" id="UP000276309"/>
    </source>
</evidence>
<feature type="domain" description="Guanylate cyclase" evidence="2">
    <location>
        <begin position="183"/>
        <end position="312"/>
    </location>
</feature>
<sequence length="363" mass="41091">MLRPKTKRNLARILPFGIIWLVIGWLILFIQEAATQHKNLNPDAAITLTPSVFVFASLAVAIVGWAVGAVEVLWLGRLFEKKSFSQKLFYKVLFYSVFLLIVMIIVYPIAASLELGLSPLHSKVLEKLSNFFISIDFASTAVSLAFSLFVSLFYSEINENVGHGVLMNFFTGKYHKPIEEKRIFLFSDMKSSTTIAEKLGHIKYFELLRNYYSDFSDAIIDSSGEVYQYVGDEIVITWEINQQTDISRCIDCFFLMKESLSKRAAWYEKQFGLQPTFKAGLHIGPVTTGEIGTLKKEIIFTGDVLNATARIQSLCNRFGTDLLISKHLADQLGSYKNYSFKSMGSQSLRGKEEPLQLYTLEPI</sequence>
<keyword evidence="1" id="KW-0472">Membrane</keyword>
<reference evidence="3 4" key="1">
    <citation type="submission" date="2018-08" db="EMBL/GenBank/DDBJ databases">
        <title>The reduced genetic potential of extracellular carbohydrate catabolism in Euzebyella marina RN62, a Flavobacteriia bacterium isolated from the hadal water.</title>
        <authorList>
            <person name="Xue C."/>
        </authorList>
    </citation>
    <scope>NUCLEOTIDE SEQUENCE [LARGE SCALE GENOMIC DNA]</scope>
    <source>
        <strain evidence="3 4">RN62</strain>
    </source>
</reference>
<keyword evidence="1" id="KW-0812">Transmembrane</keyword>
<dbReference type="EMBL" id="CP032050">
    <property type="protein sequence ID" value="AYN68409.1"/>
    <property type="molecule type" value="Genomic_DNA"/>
</dbReference>
<dbReference type="InterPro" id="IPR029787">
    <property type="entry name" value="Nucleotide_cyclase"/>
</dbReference>
<name>A0A3G2L821_9FLAO</name>
<dbReference type="GO" id="GO:0035556">
    <property type="term" value="P:intracellular signal transduction"/>
    <property type="evidence" value="ECO:0007669"/>
    <property type="project" value="InterPro"/>
</dbReference>
<dbReference type="SUPFAM" id="SSF55073">
    <property type="entry name" value="Nucleotide cyclase"/>
    <property type="match status" value="1"/>
</dbReference>
<keyword evidence="1" id="KW-1133">Transmembrane helix</keyword>
<dbReference type="PANTHER" id="PTHR43081:SF1">
    <property type="entry name" value="ADENYLATE CYCLASE, TERMINAL-DIFFERENTIATION SPECIFIC"/>
    <property type="match status" value="1"/>
</dbReference>
<evidence type="ECO:0000313" key="3">
    <source>
        <dbReference type="EMBL" id="AYN68409.1"/>
    </source>
</evidence>
<evidence type="ECO:0000256" key="1">
    <source>
        <dbReference type="SAM" id="Phobius"/>
    </source>
</evidence>
<dbReference type="PROSITE" id="PS50125">
    <property type="entry name" value="GUANYLATE_CYCLASE_2"/>
    <property type="match status" value="1"/>
</dbReference>
<feature type="transmembrane region" description="Helical" evidence="1">
    <location>
        <begin position="51"/>
        <end position="76"/>
    </location>
</feature>
<dbReference type="Gene3D" id="3.30.70.1230">
    <property type="entry name" value="Nucleotide cyclase"/>
    <property type="match status" value="1"/>
</dbReference>
<dbReference type="RefSeq" id="WP_121849422.1">
    <property type="nucleotide sequence ID" value="NZ_CP032050.1"/>
</dbReference>
<organism evidence="3 4">
    <name type="scientific">Euzebyella marina</name>
    <dbReference type="NCBI Taxonomy" id="1761453"/>
    <lineage>
        <taxon>Bacteria</taxon>
        <taxon>Pseudomonadati</taxon>
        <taxon>Bacteroidota</taxon>
        <taxon>Flavobacteriia</taxon>
        <taxon>Flavobacteriales</taxon>
        <taxon>Flavobacteriaceae</taxon>
        <taxon>Euzebyella</taxon>
    </lineage>
</organism>
<dbReference type="CDD" id="cd07302">
    <property type="entry name" value="CHD"/>
    <property type="match status" value="1"/>
</dbReference>
<feature type="transmembrane region" description="Helical" evidence="1">
    <location>
        <begin position="131"/>
        <end position="154"/>
    </location>
</feature>
<dbReference type="AlphaFoldDB" id="A0A3G2L821"/>
<proteinExistence type="predicted"/>
<dbReference type="Pfam" id="PF00211">
    <property type="entry name" value="Guanylate_cyc"/>
    <property type="match status" value="1"/>
</dbReference>
<dbReference type="InterPro" id="IPR001054">
    <property type="entry name" value="A/G_cyclase"/>
</dbReference>
<dbReference type="InterPro" id="IPR050697">
    <property type="entry name" value="Adenylyl/Guanylyl_Cyclase_3/4"/>
</dbReference>
<dbReference type="GO" id="GO:0004016">
    <property type="term" value="F:adenylate cyclase activity"/>
    <property type="evidence" value="ECO:0007669"/>
    <property type="project" value="UniProtKB-ARBA"/>
</dbReference>
<dbReference type="KEGG" id="emar:D1013_13970"/>
<feature type="transmembrane region" description="Helical" evidence="1">
    <location>
        <begin position="12"/>
        <end position="31"/>
    </location>
</feature>
<feature type="transmembrane region" description="Helical" evidence="1">
    <location>
        <begin position="88"/>
        <end position="111"/>
    </location>
</feature>
<dbReference type="Proteomes" id="UP000276309">
    <property type="component" value="Chromosome"/>
</dbReference>
<dbReference type="PANTHER" id="PTHR43081">
    <property type="entry name" value="ADENYLATE CYCLASE, TERMINAL-DIFFERENTIATION SPECIFIC-RELATED"/>
    <property type="match status" value="1"/>
</dbReference>
<accession>A0A3G2L821</accession>
<dbReference type="GO" id="GO:0009190">
    <property type="term" value="P:cyclic nucleotide biosynthetic process"/>
    <property type="evidence" value="ECO:0007669"/>
    <property type="project" value="InterPro"/>
</dbReference>
<protein>
    <submittedName>
        <fullName evidence="3">Adenylate/guanylate cyclase domain-containing protein</fullName>
    </submittedName>
</protein>
<evidence type="ECO:0000259" key="2">
    <source>
        <dbReference type="PROSITE" id="PS50125"/>
    </source>
</evidence>
<dbReference type="OrthoDB" id="9768499at2"/>